<reference evidence="11 12" key="1">
    <citation type="submission" date="2017-02" db="EMBL/GenBank/DDBJ databases">
        <title>Vagococcus cremeus sp. nov., isolated from the small intestine of a marten, Martes flavigula.</title>
        <authorList>
            <person name="Tak E.J."/>
            <person name="Bae J.-W."/>
        </authorList>
    </citation>
    <scope>NUCLEOTIDE SEQUENCE [LARGE SCALE GENOMIC DNA]</scope>
    <source>
        <strain evidence="11 12">D7T301</strain>
    </source>
</reference>
<dbReference type="GO" id="GO:0005524">
    <property type="term" value="F:ATP binding"/>
    <property type="evidence" value="ECO:0007669"/>
    <property type="project" value="UniProtKB-KW"/>
</dbReference>
<dbReference type="PROSITE" id="PS51195">
    <property type="entry name" value="Q_MOTIF"/>
    <property type="match status" value="1"/>
</dbReference>
<dbReference type="SMART" id="SM00487">
    <property type="entry name" value="DEXDc"/>
    <property type="match status" value="1"/>
</dbReference>
<evidence type="ECO:0000256" key="7">
    <source>
        <dbReference type="RuleBase" id="RU000492"/>
    </source>
</evidence>
<evidence type="ECO:0000256" key="5">
    <source>
        <dbReference type="ARBA" id="ARBA00038437"/>
    </source>
</evidence>
<dbReference type="PROSITE" id="PS00039">
    <property type="entry name" value="DEAD_ATP_HELICASE"/>
    <property type="match status" value="1"/>
</dbReference>
<dbReference type="GO" id="GO:0005829">
    <property type="term" value="C:cytosol"/>
    <property type="evidence" value="ECO:0007669"/>
    <property type="project" value="TreeGrafter"/>
</dbReference>
<dbReference type="PANTHER" id="PTHR47959">
    <property type="entry name" value="ATP-DEPENDENT RNA HELICASE RHLE-RELATED"/>
    <property type="match status" value="1"/>
</dbReference>
<dbReference type="InterPro" id="IPR012677">
    <property type="entry name" value="Nucleotide-bd_a/b_plait_sf"/>
</dbReference>
<dbReference type="CDD" id="cd18787">
    <property type="entry name" value="SF2_C_DEAD"/>
    <property type="match status" value="1"/>
</dbReference>
<dbReference type="InterPro" id="IPR001650">
    <property type="entry name" value="Helicase_C-like"/>
</dbReference>
<dbReference type="InterPro" id="IPR027417">
    <property type="entry name" value="P-loop_NTPase"/>
</dbReference>
<feature type="domain" description="Helicase C-terminal" evidence="9">
    <location>
        <begin position="232"/>
        <end position="383"/>
    </location>
</feature>
<evidence type="ECO:0000313" key="12">
    <source>
        <dbReference type="Proteomes" id="UP000189970"/>
    </source>
</evidence>
<gene>
    <name evidence="11" type="ORF">BW731_09725</name>
</gene>
<dbReference type="GO" id="GO:0003676">
    <property type="term" value="F:nucleic acid binding"/>
    <property type="evidence" value="ECO:0007669"/>
    <property type="project" value="InterPro"/>
</dbReference>
<dbReference type="PANTHER" id="PTHR47959:SF13">
    <property type="entry name" value="ATP-DEPENDENT RNA HELICASE RHLE"/>
    <property type="match status" value="1"/>
</dbReference>
<dbReference type="PROSITE" id="PS51194">
    <property type="entry name" value="HELICASE_CTER"/>
    <property type="match status" value="1"/>
</dbReference>
<keyword evidence="3 7" id="KW-0347">Helicase</keyword>
<dbReference type="InterPro" id="IPR005580">
    <property type="entry name" value="DbpA/CsdA_RNA-bd_dom"/>
</dbReference>
<feature type="short sequence motif" description="Q motif" evidence="6">
    <location>
        <begin position="4"/>
        <end position="32"/>
    </location>
</feature>
<dbReference type="InterPro" id="IPR044742">
    <property type="entry name" value="DEAD/DEAH_RhlB"/>
</dbReference>
<name>A0A1V4DIP7_9ENTE</name>
<evidence type="ECO:0000256" key="6">
    <source>
        <dbReference type="PROSITE-ProRule" id="PRU00552"/>
    </source>
</evidence>
<evidence type="ECO:0000259" key="9">
    <source>
        <dbReference type="PROSITE" id="PS51194"/>
    </source>
</evidence>
<dbReference type="Gene3D" id="3.30.70.330">
    <property type="match status" value="1"/>
</dbReference>
<evidence type="ECO:0000313" key="11">
    <source>
        <dbReference type="EMBL" id="OPF88434.1"/>
    </source>
</evidence>
<evidence type="ECO:0000256" key="2">
    <source>
        <dbReference type="ARBA" id="ARBA00022801"/>
    </source>
</evidence>
<dbReference type="CDD" id="cd00268">
    <property type="entry name" value="DEADc"/>
    <property type="match status" value="1"/>
</dbReference>
<dbReference type="Pfam" id="PF00271">
    <property type="entry name" value="Helicase_C"/>
    <property type="match status" value="1"/>
</dbReference>
<dbReference type="GO" id="GO:0016787">
    <property type="term" value="F:hydrolase activity"/>
    <property type="evidence" value="ECO:0007669"/>
    <property type="project" value="UniProtKB-KW"/>
</dbReference>
<dbReference type="InterPro" id="IPR014001">
    <property type="entry name" value="Helicase_ATP-bd"/>
</dbReference>
<dbReference type="Gene3D" id="3.40.50.300">
    <property type="entry name" value="P-loop containing nucleotide triphosphate hydrolases"/>
    <property type="match status" value="2"/>
</dbReference>
<protein>
    <submittedName>
        <fullName evidence="11">RNA helicase</fullName>
    </submittedName>
</protein>
<comment type="similarity">
    <text evidence="5 7">Belongs to the DEAD box helicase family.</text>
</comment>
<dbReference type="RefSeq" id="WP_079347715.1">
    <property type="nucleotide sequence ID" value="NZ_MVAB01000001.1"/>
</dbReference>
<keyword evidence="2 7" id="KW-0378">Hydrolase</keyword>
<dbReference type="Proteomes" id="UP000189970">
    <property type="component" value="Unassembled WGS sequence"/>
</dbReference>
<keyword evidence="1 7" id="KW-0547">Nucleotide-binding</keyword>
<dbReference type="Pfam" id="PF00270">
    <property type="entry name" value="DEAD"/>
    <property type="match status" value="1"/>
</dbReference>
<evidence type="ECO:0000256" key="4">
    <source>
        <dbReference type="ARBA" id="ARBA00022840"/>
    </source>
</evidence>
<keyword evidence="12" id="KW-1185">Reference proteome</keyword>
<organism evidence="11 12">
    <name type="scientific">Vagococcus martis</name>
    <dbReference type="NCBI Taxonomy" id="1768210"/>
    <lineage>
        <taxon>Bacteria</taxon>
        <taxon>Bacillati</taxon>
        <taxon>Bacillota</taxon>
        <taxon>Bacilli</taxon>
        <taxon>Lactobacillales</taxon>
        <taxon>Enterococcaceae</taxon>
        <taxon>Vagococcus</taxon>
    </lineage>
</organism>
<evidence type="ECO:0000256" key="1">
    <source>
        <dbReference type="ARBA" id="ARBA00022741"/>
    </source>
</evidence>
<evidence type="ECO:0000259" key="8">
    <source>
        <dbReference type="PROSITE" id="PS51192"/>
    </source>
</evidence>
<proteinExistence type="inferred from homology"/>
<dbReference type="PROSITE" id="PS51192">
    <property type="entry name" value="HELICASE_ATP_BIND_1"/>
    <property type="match status" value="1"/>
</dbReference>
<feature type="domain" description="DEAD-box RNA helicase Q" evidence="10">
    <location>
        <begin position="4"/>
        <end position="32"/>
    </location>
</feature>
<accession>A0A1V4DIP7</accession>
<dbReference type="EMBL" id="MVAB01000001">
    <property type="protein sequence ID" value="OPF88434.1"/>
    <property type="molecule type" value="Genomic_DNA"/>
</dbReference>
<dbReference type="InterPro" id="IPR011545">
    <property type="entry name" value="DEAD/DEAH_box_helicase_dom"/>
</dbReference>
<evidence type="ECO:0000259" key="10">
    <source>
        <dbReference type="PROSITE" id="PS51195"/>
    </source>
</evidence>
<dbReference type="InterPro" id="IPR000629">
    <property type="entry name" value="RNA-helicase_DEAD-box_CS"/>
</dbReference>
<evidence type="ECO:0000256" key="3">
    <source>
        <dbReference type="ARBA" id="ARBA00022806"/>
    </source>
</evidence>
<comment type="caution">
    <text evidence="11">The sequence shown here is derived from an EMBL/GenBank/DDBJ whole genome shotgun (WGS) entry which is preliminary data.</text>
</comment>
<dbReference type="GO" id="GO:0003724">
    <property type="term" value="F:RNA helicase activity"/>
    <property type="evidence" value="ECO:0007669"/>
    <property type="project" value="InterPro"/>
</dbReference>
<sequence>MTKNKFNLFGIDESIINALDVLGYTSPTEVQKEVVPLLLEKKDIVVQSQTGSGKTAAFGIPVCDTVEWEERYPQVLILTPTRELATQIQDELFNIGRYKRLKVVSLFGKSSYQMQVKQLKQRTHIVVATPGRLYDHIMQKTINLSKINQVIIDEADEMFAMGFIEQLDQIMPRLPKKRTTALFSATMPDAVKRLSKKYLHNPVYVEIKKTDDQKKRISQYYQWTADDEKSAQFKDTLIVENPETSIIFCNTKIMVEELTKQLKNLGVNCEMLHGGMEQRDRTRVIKDYKRGYIHCLVATDVAARGIDVSDIKLVVNYDIPDKVETYTHRIGRTARFEKSGKAISFVNSKDKSSFKAIMAKEGDSLEEMRRPNQELVKEMKRPFLDRQLESPKLRKEKGLSFKEDIMKIHINAGKKQKMRAGDIVGALCQIDGMTADDIGVIDLLDISTFVDILNGKGELVLKTLQTKPIKGRLRKVNQSNITKYEQDLQKYQR</sequence>
<dbReference type="SMART" id="SM00490">
    <property type="entry name" value="HELICc"/>
    <property type="match status" value="1"/>
</dbReference>
<dbReference type="InterPro" id="IPR050079">
    <property type="entry name" value="DEAD_box_RNA_helicase"/>
</dbReference>
<dbReference type="InterPro" id="IPR014014">
    <property type="entry name" value="RNA_helicase_DEAD_Q_motif"/>
</dbReference>
<dbReference type="Pfam" id="PF03880">
    <property type="entry name" value="DbpA"/>
    <property type="match status" value="1"/>
</dbReference>
<dbReference type="AlphaFoldDB" id="A0A1V4DIP7"/>
<dbReference type="SUPFAM" id="SSF52540">
    <property type="entry name" value="P-loop containing nucleoside triphosphate hydrolases"/>
    <property type="match status" value="1"/>
</dbReference>
<keyword evidence="4 7" id="KW-0067">ATP-binding</keyword>
<feature type="domain" description="Helicase ATP-binding" evidence="8">
    <location>
        <begin position="35"/>
        <end position="205"/>
    </location>
</feature>